<dbReference type="VEuPathDB" id="FungiDB:PSHT_11615"/>
<feature type="region of interest" description="Disordered" evidence="3">
    <location>
        <begin position="239"/>
        <end position="280"/>
    </location>
</feature>
<feature type="compositionally biased region" description="Basic and acidic residues" evidence="3">
    <location>
        <begin position="179"/>
        <end position="191"/>
    </location>
</feature>
<evidence type="ECO:0000256" key="2">
    <source>
        <dbReference type="ARBA" id="ARBA00022801"/>
    </source>
</evidence>
<dbReference type="InterPro" id="IPR016130">
    <property type="entry name" value="Tyr_Pase_AS"/>
</dbReference>
<feature type="domain" description="Tyrosine specific protein phosphatases" evidence="4">
    <location>
        <begin position="105"/>
        <end position="143"/>
    </location>
</feature>
<dbReference type="GO" id="GO:0046856">
    <property type="term" value="P:phosphatidylinositol dephosphorylation"/>
    <property type="evidence" value="ECO:0007669"/>
    <property type="project" value="TreeGrafter"/>
</dbReference>
<dbReference type="PROSITE" id="PS50056">
    <property type="entry name" value="TYR_PHOSPHATASE_2"/>
    <property type="match status" value="1"/>
</dbReference>
<feature type="region of interest" description="Disordered" evidence="3">
    <location>
        <begin position="170"/>
        <end position="207"/>
    </location>
</feature>
<feature type="compositionally biased region" description="Basic and acidic residues" evidence="3">
    <location>
        <begin position="474"/>
        <end position="483"/>
    </location>
</feature>
<evidence type="ECO:0000259" key="4">
    <source>
        <dbReference type="PROSITE" id="PS50056"/>
    </source>
</evidence>
<dbReference type="GO" id="GO:0005634">
    <property type="term" value="C:nucleus"/>
    <property type="evidence" value="ECO:0007669"/>
    <property type="project" value="TreeGrafter"/>
</dbReference>
<name>A0A2S4V268_9BASI</name>
<reference evidence="6 7" key="1">
    <citation type="submission" date="2017-12" db="EMBL/GenBank/DDBJ databases">
        <title>Gene loss provides genomic basis for host adaptation in cereal stripe rust fungi.</title>
        <authorList>
            <person name="Xia C."/>
        </authorList>
    </citation>
    <scope>NUCLEOTIDE SEQUENCE [LARGE SCALE GENOMIC DNA]</scope>
    <source>
        <strain evidence="6 7">93TX-2</strain>
    </source>
</reference>
<feature type="compositionally biased region" description="Polar residues" evidence="3">
    <location>
        <begin position="263"/>
        <end position="280"/>
    </location>
</feature>
<dbReference type="GO" id="GO:0005886">
    <property type="term" value="C:plasma membrane"/>
    <property type="evidence" value="ECO:0007669"/>
    <property type="project" value="TreeGrafter"/>
</dbReference>
<dbReference type="GO" id="GO:0051896">
    <property type="term" value="P:regulation of phosphatidylinositol 3-kinase/protein kinase B signal transduction"/>
    <property type="evidence" value="ECO:0007669"/>
    <property type="project" value="TreeGrafter"/>
</dbReference>
<dbReference type="AlphaFoldDB" id="A0A2S4V268"/>
<dbReference type="PROSITE" id="PS51181">
    <property type="entry name" value="PPASE_TENSIN"/>
    <property type="match status" value="1"/>
</dbReference>
<dbReference type="GO" id="GO:0048870">
    <property type="term" value="P:cell motility"/>
    <property type="evidence" value="ECO:0007669"/>
    <property type="project" value="TreeGrafter"/>
</dbReference>
<dbReference type="InterPro" id="IPR000387">
    <property type="entry name" value="Tyr_Pase_dom"/>
</dbReference>
<dbReference type="Gene3D" id="3.90.190.10">
    <property type="entry name" value="Protein tyrosine phosphatase superfamily"/>
    <property type="match status" value="1"/>
</dbReference>
<dbReference type="PROSITE" id="PS00383">
    <property type="entry name" value="TYR_PHOSPHATASE_1"/>
    <property type="match status" value="1"/>
</dbReference>
<evidence type="ECO:0000256" key="3">
    <source>
        <dbReference type="SAM" id="MobiDB-lite"/>
    </source>
</evidence>
<evidence type="ECO:0000313" key="6">
    <source>
        <dbReference type="EMBL" id="POW03613.1"/>
    </source>
</evidence>
<evidence type="ECO:0000259" key="5">
    <source>
        <dbReference type="PROSITE" id="PS51181"/>
    </source>
</evidence>
<dbReference type="PANTHER" id="PTHR12305">
    <property type="entry name" value="PHOSPHATASE WITH HOMOLOGY TO TENSIN"/>
    <property type="match status" value="1"/>
</dbReference>
<keyword evidence="7" id="KW-1185">Reference proteome</keyword>
<dbReference type="InterPro" id="IPR029023">
    <property type="entry name" value="Tensin_phosphatase"/>
</dbReference>
<dbReference type="VEuPathDB" id="FungiDB:PSTT_02050"/>
<dbReference type="EC" id="3.1.3.67" evidence="1"/>
<accession>A0A2S4V268</accession>
<feature type="compositionally biased region" description="Basic and acidic residues" evidence="3">
    <location>
        <begin position="251"/>
        <end position="262"/>
    </location>
</feature>
<gene>
    <name evidence="6" type="ORF">PSHT_11615</name>
</gene>
<feature type="compositionally biased region" description="Basic and acidic residues" evidence="3">
    <location>
        <begin position="496"/>
        <end position="506"/>
    </location>
</feature>
<dbReference type="SUPFAM" id="SSF52799">
    <property type="entry name" value="(Phosphotyrosine protein) phosphatases II"/>
    <property type="match status" value="1"/>
</dbReference>
<feature type="region of interest" description="Disordered" evidence="3">
    <location>
        <begin position="437"/>
        <end position="509"/>
    </location>
</feature>
<evidence type="ECO:0000256" key="1">
    <source>
        <dbReference type="ARBA" id="ARBA00013015"/>
    </source>
</evidence>
<dbReference type="EMBL" id="PKSM01000195">
    <property type="protein sequence ID" value="POW03613.1"/>
    <property type="molecule type" value="Genomic_DNA"/>
</dbReference>
<dbReference type="GO" id="GO:0043491">
    <property type="term" value="P:phosphatidylinositol 3-kinase/protein kinase B signal transduction"/>
    <property type="evidence" value="ECO:0007669"/>
    <property type="project" value="TreeGrafter"/>
</dbReference>
<dbReference type="PANTHER" id="PTHR12305:SF81">
    <property type="entry name" value="PHOSPHATIDYLINOSITOL 3,4,5-TRISPHOSPHATE 3-PHOSPHATASE AND DUAL-SPECIFICITY PROTEIN PHOSPHATASE PTEN"/>
    <property type="match status" value="1"/>
</dbReference>
<dbReference type="Proteomes" id="UP000238274">
    <property type="component" value="Unassembled WGS sequence"/>
</dbReference>
<dbReference type="GO" id="GO:0042995">
    <property type="term" value="C:cell projection"/>
    <property type="evidence" value="ECO:0007669"/>
    <property type="project" value="TreeGrafter"/>
</dbReference>
<dbReference type="InterPro" id="IPR029021">
    <property type="entry name" value="Prot-tyrosine_phosphatase-like"/>
</dbReference>
<reference evidence="7" key="3">
    <citation type="journal article" date="2018" name="Mol. Plant Microbe Interact.">
        <title>Genome sequence resources for the wheat stripe rust pathogen (Puccinia striiformis f. sp. tritici) and the barley stripe rust pathogen (Puccinia striiformis f. sp. hordei).</title>
        <authorList>
            <person name="Xia C."/>
            <person name="Wang M."/>
            <person name="Yin C."/>
            <person name="Cornejo O.E."/>
            <person name="Hulbert S.H."/>
            <person name="Chen X."/>
        </authorList>
    </citation>
    <scope>NUCLEOTIDE SEQUENCE [LARGE SCALE GENOMIC DNA]</scope>
    <source>
        <strain evidence="7">93TX-2</strain>
    </source>
</reference>
<dbReference type="GO" id="GO:0016314">
    <property type="term" value="F:phosphatidylinositol-3,4,5-trisphosphate 3-phosphatase activity"/>
    <property type="evidence" value="ECO:0007669"/>
    <property type="project" value="UniProtKB-EC"/>
</dbReference>
<dbReference type="InterPro" id="IPR051281">
    <property type="entry name" value="Dual-spec_lipid-protein_phosph"/>
</dbReference>
<comment type="caution">
    <text evidence="6">The sequence shown here is derived from an EMBL/GenBank/DDBJ whole genome shotgun (WGS) entry which is preliminary data.</text>
</comment>
<evidence type="ECO:0000313" key="7">
    <source>
        <dbReference type="Proteomes" id="UP000238274"/>
    </source>
</evidence>
<proteinExistence type="predicted"/>
<organism evidence="6 7">
    <name type="scientific">Puccinia striiformis</name>
    <dbReference type="NCBI Taxonomy" id="27350"/>
    <lineage>
        <taxon>Eukaryota</taxon>
        <taxon>Fungi</taxon>
        <taxon>Dikarya</taxon>
        <taxon>Basidiomycota</taxon>
        <taxon>Pucciniomycotina</taxon>
        <taxon>Pucciniomycetes</taxon>
        <taxon>Pucciniales</taxon>
        <taxon>Pucciniaceae</taxon>
        <taxon>Puccinia</taxon>
    </lineage>
</organism>
<protein>
    <recommendedName>
        <fullName evidence="1">phosphatidylinositol-3,4,5-trisphosphate 3-phosphatase</fullName>
        <ecNumber evidence="1">3.1.3.67</ecNumber>
    </recommendedName>
</protein>
<reference evidence="7" key="2">
    <citation type="journal article" date="2018" name="BMC Genomics">
        <title>Genomic insights into host adaptation between the wheat stripe rust pathogen (Puccinia striiformis f. sp. tritici) and the barley stripe rust pathogen (Puccinia striiformis f. sp. hordei).</title>
        <authorList>
            <person name="Xia C."/>
            <person name="Wang M."/>
            <person name="Yin C."/>
            <person name="Cornejo O.E."/>
            <person name="Hulbert S.H."/>
            <person name="Chen X."/>
        </authorList>
    </citation>
    <scope>NUCLEOTIDE SEQUENCE [LARGE SCALE GENOMIC DNA]</scope>
    <source>
        <strain evidence="7">93TX-2</strain>
    </source>
</reference>
<dbReference type="GO" id="GO:0004725">
    <property type="term" value="F:protein tyrosine phosphatase activity"/>
    <property type="evidence" value="ECO:0007669"/>
    <property type="project" value="TreeGrafter"/>
</dbReference>
<dbReference type="GO" id="GO:0005829">
    <property type="term" value="C:cytosol"/>
    <property type="evidence" value="ECO:0007669"/>
    <property type="project" value="TreeGrafter"/>
</dbReference>
<dbReference type="InterPro" id="IPR057023">
    <property type="entry name" value="PTP-SAK"/>
</dbReference>
<dbReference type="OrthoDB" id="5632at2759"/>
<dbReference type="Pfam" id="PF22784">
    <property type="entry name" value="PTP-SAK"/>
    <property type="match status" value="1"/>
</dbReference>
<sequence length="614" mass="68783">MNFNPIRRLVSGSKSRLKDNQVGVELDLCYLTNKIILMGFPASGIETIYRNSRKQVKRWLEARHGLDYRIYNFCPLTENHSSMIKSIGSHFPIPSSTTPPLSMIPLFVSDIASFLDPSSPNMAVIHCKAGKGRSGTMSISYLMTLLTLPDDPILQSSIGKDTSTESIQASIETTPQCPPHDRKPAPKDIRNSTEASPPGLGIVGTNPTTKGALLDFHLSSNESPEVEVFTNKLYLPDRDEGGVIKASSDMSGKEQTQEDSDKTPTVPSSTKRFEQSNTTNTELMAQRISDLLKYHTGRRMNDPNSSRSGVSIPSQKRWIGYWGQILLGRDARLFLDSSFPHPPQFVEIKWIKIRLNHSENYFNLVSFKTKIAVQLSHYKSSYIDSINRAEQKLHKDHLFPRAEFLEPTHTNPELNPAWEDSSDLVLKFASFGENSSTVSNSVDSSLKNSTSTTSSSSYFDGNSSIGTQSSTTSRRSEAEKERNEDESEEEVNETSMRSERRRRTESEESYCSRLLTPVRIYPNPESASNARDIQKKVRGNQAIQKHGGVKIDATREIQCKFVVGSTGSKHASLMSDLVSLGYLWFIPAFHHNSIDDSNRDSSPFHHHHHQHGEQ</sequence>
<feature type="compositionally biased region" description="Low complexity" evidence="3">
    <location>
        <begin position="437"/>
        <end position="464"/>
    </location>
</feature>
<keyword evidence="2" id="KW-0378">Hydrolase</keyword>
<feature type="domain" description="Phosphatase tensin-type" evidence="5">
    <location>
        <begin position="17"/>
        <end position="329"/>
    </location>
</feature>